<dbReference type="Proteomes" id="UP001230005">
    <property type="component" value="Unassembled WGS sequence"/>
</dbReference>
<accession>A0ABT9ZPL1</accession>
<sequence length="59" mass="6505">MLPRRIRFNAMLVEEETGIIAEDPEAGSQDGNITQLPAGRSLYLGVIDPPAYNGFEEQN</sequence>
<evidence type="ECO:0000313" key="2">
    <source>
        <dbReference type="Proteomes" id="UP001230005"/>
    </source>
</evidence>
<evidence type="ECO:0000313" key="1">
    <source>
        <dbReference type="EMBL" id="MDQ0252890.1"/>
    </source>
</evidence>
<comment type="caution">
    <text evidence="1">The sequence shown here is derived from an EMBL/GenBank/DDBJ whole genome shotgun (WGS) entry which is preliminary data.</text>
</comment>
<organism evidence="1 2">
    <name type="scientific">Evansella vedderi</name>
    <dbReference type="NCBI Taxonomy" id="38282"/>
    <lineage>
        <taxon>Bacteria</taxon>
        <taxon>Bacillati</taxon>
        <taxon>Bacillota</taxon>
        <taxon>Bacilli</taxon>
        <taxon>Bacillales</taxon>
        <taxon>Bacillaceae</taxon>
        <taxon>Evansella</taxon>
    </lineage>
</organism>
<proteinExistence type="predicted"/>
<dbReference type="EMBL" id="JAUSUG010000001">
    <property type="protein sequence ID" value="MDQ0252890.1"/>
    <property type="molecule type" value="Genomic_DNA"/>
</dbReference>
<reference evidence="1 2" key="1">
    <citation type="submission" date="2023-07" db="EMBL/GenBank/DDBJ databases">
        <title>Genomic Encyclopedia of Type Strains, Phase IV (KMG-IV): sequencing the most valuable type-strain genomes for metagenomic binning, comparative biology and taxonomic classification.</title>
        <authorList>
            <person name="Goeker M."/>
        </authorList>
    </citation>
    <scope>NUCLEOTIDE SEQUENCE [LARGE SCALE GENOMIC DNA]</scope>
    <source>
        <strain evidence="1 2">DSM 9768</strain>
    </source>
</reference>
<protein>
    <submittedName>
        <fullName evidence="1">Uncharacterized protein</fullName>
    </submittedName>
</protein>
<name>A0ABT9ZPL1_9BACI</name>
<gene>
    <name evidence="1" type="ORF">J2S74_000262</name>
</gene>
<keyword evidence="2" id="KW-1185">Reference proteome</keyword>